<dbReference type="PRINTS" id="PR00785">
    <property type="entry name" value="NCTRNSLOCATR"/>
</dbReference>
<dbReference type="InterPro" id="IPR000014">
    <property type="entry name" value="PAS"/>
</dbReference>
<accession>A0A0Q3X702</accession>
<dbReference type="PROSITE" id="PS50112">
    <property type="entry name" value="PAS"/>
    <property type="match status" value="2"/>
</dbReference>
<dbReference type="SUPFAM" id="SSF55785">
    <property type="entry name" value="PYP-like sensor domain (PAS domain)"/>
    <property type="match status" value="2"/>
</dbReference>
<dbReference type="CDD" id="cd18947">
    <property type="entry name" value="bHLH-PAS_ARNT"/>
    <property type="match status" value="1"/>
</dbReference>
<dbReference type="InterPro" id="IPR013767">
    <property type="entry name" value="PAS_fold"/>
</dbReference>
<evidence type="ECO:0000259" key="9">
    <source>
        <dbReference type="PROSITE" id="PS50888"/>
    </source>
</evidence>
<comment type="subcellular location">
    <subcellularLocation>
        <location evidence="1">Nucleus</location>
    </subcellularLocation>
</comment>
<organism evidence="10 11">
    <name type="scientific">Amazona aestiva</name>
    <name type="common">Blue-fronted Amazon parrot</name>
    <dbReference type="NCBI Taxonomy" id="12930"/>
    <lineage>
        <taxon>Eukaryota</taxon>
        <taxon>Metazoa</taxon>
        <taxon>Chordata</taxon>
        <taxon>Craniata</taxon>
        <taxon>Vertebrata</taxon>
        <taxon>Euteleostomi</taxon>
        <taxon>Archelosauria</taxon>
        <taxon>Archosauria</taxon>
        <taxon>Dinosauria</taxon>
        <taxon>Saurischia</taxon>
        <taxon>Theropoda</taxon>
        <taxon>Coelurosauria</taxon>
        <taxon>Aves</taxon>
        <taxon>Neognathae</taxon>
        <taxon>Neoaves</taxon>
        <taxon>Telluraves</taxon>
        <taxon>Australaves</taxon>
        <taxon>Psittaciformes</taxon>
        <taxon>Psittacidae</taxon>
        <taxon>Amazona</taxon>
    </lineage>
</organism>
<dbReference type="Pfam" id="PF00010">
    <property type="entry name" value="HLH"/>
    <property type="match status" value="1"/>
</dbReference>
<dbReference type="InterPro" id="IPR011598">
    <property type="entry name" value="bHLH_dom"/>
</dbReference>
<dbReference type="GO" id="GO:0046983">
    <property type="term" value="F:protein dimerization activity"/>
    <property type="evidence" value="ECO:0007669"/>
    <property type="project" value="InterPro"/>
</dbReference>
<keyword evidence="3" id="KW-0805">Transcription regulation</keyword>
<dbReference type="STRING" id="12930.A0A0Q3X702"/>
<dbReference type="Pfam" id="PF00989">
    <property type="entry name" value="PAS"/>
    <property type="match status" value="1"/>
</dbReference>
<feature type="region of interest" description="Disordered" evidence="7">
    <location>
        <begin position="497"/>
        <end position="521"/>
    </location>
</feature>
<dbReference type="CDD" id="cd00130">
    <property type="entry name" value="PAS"/>
    <property type="match status" value="2"/>
</dbReference>
<dbReference type="EMBL" id="LMAW01000252">
    <property type="protein sequence ID" value="KQL59802.1"/>
    <property type="molecule type" value="Genomic_DNA"/>
</dbReference>
<protein>
    <recommendedName>
        <fullName evidence="12">Aryl hydrocarbon receptor nuclear translocator</fullName>
    </recommendedName>
</protein>
<dbReference type="SMART" id="SM00353">
    <property type="entry name" value="HLH"/>
    <property type="match status" value="1"/>
</dbReference>
<feature type="region of interest" description="Disordered" evidence="7">
    <location>
        <begin position="463"/>
        <end position="485"/>
    </location>
</feature>
<feature type="domain" description="PAS" evidence="8">
    <location>
        <begin position="185"/>
        <end position="259"/>
    </location>
</feature>
<dbReference type="PANTHER" id="PTHR23042">
    <property type="entry name" value="CIRCADIAN PROTEIN CLOCK/ARNT/BMAL/PAS"/>
    <property type="match status" value="1"/>
</dbReference>
<evidence type="ECO:0000313" key="10">
    <source>
        <dbReference type="EMBL" id="KQL59802.1"/>
    </source>
</evidence>
<evidence type="ECO:0008006" key="12">
    <source>
        <dbReference type="Google" id="ProtNLM"/>
    </source>
</evidence>
<keyword evidence="6" id="KW-0539">Nucleus</keyword>
<dbReference type="FunFam" id="3.30.450.20:FF:000028">
    <property type="entry name" value="Aryl hydrocarbon receptor nuclear translocator 1"/>
    <property type="match status" value="1"/>
</dbReference>
<dbReference type="GO" id="GO:0005667">
    <property type="term" value="C:transcription regulator complex"/>
    <property type="evidence" value="ECO:0007669"/>
    <property type="project" value="InterPro"/>
</dbReference>
<keyword evidence="4" id="KW-0238">DNA-binding</keyword>
<dbReference type="GO" id="GO:0003700">
    <property type="term" value="F:DNA-binding transcription factor activity"/>
    <property type="evidence" value="ECO:0007669"/>
    <property type="project" value="InterPro"/>
</dbReference>
<dbReference type="InterPro" id="IPR001610">
    <property type="entry name" value="PAC"/>
</dbReference>
<feature type="compositionally biased region" description="Low complexity" evidence="7">
    <location>
        <begin position="463"/>
        <end position="479"/>
    </location>
</feature>
<feature type="domain" description="PAS" evidence="8">
    <location>
        <begin position="332"/>
        <end position="383"/>
    </location>
</feature>
<evidence type="ECO:0000256" key="1">
    <source>
        <dbReference type="ARBA" id="ARBA00004123"/>
    </source>
</evidence>
<evidence type="ECO:0000256" key="7">
    <source>
        <dbReference type="SAM" id="MobiDB-lite"/>
    </source>
</evidence>
<keyword evidence="5" id="KW-0804">Transcription</keyword>
<dbReference type="Gene3D" id="3.30.450.20">
    <property type="entry name" value="PAS domain"/>
    <property type="match status" value="3"/>
</dbReference>
<proteinExistence type="predicted"/>
<reference evidence="10 11" key="1">
    <citation type="submission" date="2015-10" db="EMBL/GenBank/DDBJ databases">
        <authorList>
            <person name="Gilbert D.G."/>
        </authorList>
    </citation>
    <scope>NUCLEOTIDE SEQUENCE [LARGE SCALE GENOMIC DNA]</scope>
    <source>
        <strain evidence="10">FVVF132</strain>
    </source>
</reference>
<feature type="domain" description="BHLH" evidence="9">
    <location>
        <begin position="113"/>
        <end position="166"/>
    </location>
</feature>
<dbReference type="SMART" id="SM00091">
    <property type="entry name" value="PAS"/>
    <property type="match status" value="2"/>
</dbReference>
<dbReference type="NCBIfam" id="TIGR00229">
    <property type="entry name" value="sensory_box"/>
    <property type="match status" value="1"/>
</dbReference>
<dbReference type="Pfam" id="PF14598">
    <property type="entry name" value="PAS_11"/>
    <property type="match status" value="1"/>
</dbReference>
<dbReference type="InterPro" id="IPR036638">
    <property type="entry name" value="HLH_DNA-bd_sf"/>
</dbReference>
<dbReference type="InterPro" id="IPR050933">
    <property type="entry name" value="Circadian_TF"/>
</dbReference>
<sequence>MKPTLPLRRINWDLMELETPSAPAAWWVQSWFWEMASDVASLGAGVSAGTTGGAQAEGAIVQRAPKRRPGLDIDDDGEGYSKFLRCDDDPMPNDKERFARSDDEQSSADKERLARENHSEIERRRRNKMTAYITELSDMVPTCSALARKPDKLTILRMAVSHMKSLRGTGNTSTDGTYKPSFLTDQELKHLILEAADGFLFIVSCETGRVVYVSDSVTPVLNQPQSEWFGSTLYDQVHPDDVGKLREQLSTSENALTGAAKDGEPHYVVVHCTGYIKAWPPAGVSLPDDDPDAGQGSKFCLVAIGRLQVTSSPNCTDMNNVCQPTEFISRHNTEGIFTFIDHRCVATVGYQPQELLGKDIVDFCHPEDQQLLRDSFQQVVKLKGQVLSVMFRFRSKNREWLWMRTSSFTFQNPYSDEIEYIICTNTNVKNSSQESRPALSSSLQRPQLGQGVSLPLEMGAAQLPARQQQPPQQPELEVVPGRESLAGYDHSQDMLTMLGEQGPNYNNEEFPELNIFPSFSE</sequence>
<evidence type="ECO:0000313" key="11">
    <source>
        <dbReference type="Proteomes" id="UP000051836"/>
    </source>
</evidence>
<dbReference type="SUPFAM" id="SSF47459">
    <property type="entry name" value="HLH, helix-loop-helix DNA-binding domain"/>
    <property type="match status" value="1"/>
</dbReference>
<gene>
    <name evidence="10" type="ORF">AAES_17573</name>
</gene>
<evidence type="ECO:0000256" key="3">
    <source>
        <dbReference type="ARBA" id="ARBA00023015"/>
    </source>
</evidence>
<comment type="caution">
    <text evidence="10">The sequence shown here is derived from an EMBL/GenBank/DDBJ whole genome shotgun (WGS) entry which is preliminary data.</text>
</comment>
<evidence type="ECO:0000256" key="2">
    <source>
        <dbReference type="ARBA" id="ARBA00022737"/>
    </source>
</evidence>
<dbReference type="FunFam" id="4.10.280.10:FF:000011">
    <property type="entry name" value="Aryl hydrocarbon receptor nuclear translocator 2"/>
    <property type="match status" value="1"/>
</dbReference>
<dbReference type="GO" id="GO:0005634">
    <property type="term" value="C:nucleus"/>
    <property type="evidence" value="ECO:0007669"/>
    <property type="project" value="UniProtKB-SubCell"/>
</dbReference>
<dbReference type="PROSITE" id="PS50888">
    <property type="entry name" value="BHLH"/>
    <property type="match status" value="1"/>
</dbReference>
<dbReference type="Gene3D" id="4.10.280.10">
    <property type="entry name" value="Helix-loop-helix DNA-binding domain"/>
    <property type="match status" value="1"/>
</dbReference>
<evidence type="ECO:0000256" key="6">
    <source>
        <dbReference type="ARBA" id="ARBA00023242"/>
    </source>
</evidence>
<keyword evidence="2" id="KW-0677">Repeat</keyword>
<dbReference type="InterPro" id="IPR001067">
    <property type="entry name" value="Nuc_translocat"/>
</dbReference>
<evidence type="ECO:0000256" key="4">
    <source>
        <dbReference type="ARBA" id="ARBA00023125"/>
    </source>
</evidence>
<dbReference type="InterPro" id="IPR035965">
    <property type="entry name" value="PAS-like_dom_sf"/>
</dbReference>
<evidence type="ECO:0000256" key="5">
    <source>
        <dbReference type="ARBA" id="ARBA00023163"/>
    </source>
</evidence>
<evidence type="ECO:0000259" key="8">
    <source>
        <dbReference type="PROSITE" id="PS50112"/>
    </source>
</evidence>
<dbReference type="Proteomes" id="UP000051836">
    <property type="component" value="Unassembled WGS sequence"/>
</dbReference>
<dbReference type="GO" id="GO:0005737">
    <property type="term" value="C:cytoplasm"/>
    <property type="evidence" value="ECO:0007669"/>
    <property type="project" value="InterPro"/>
</dbReference>
<dbReference type="AlphaFoldDB" id="A0A0Q3X702"/>
<feature type="region of interest" description="Disordered" evidence="7">
    <location>
        <begin position="84"/>
        <end position="121"/>
    </location>
</feature>
<dbReference type="SMART" id="SM00086">
    <property type="entry name" value="PAC"/>
    <property type="match status" value="1"/>
</dbReference>
<keyword evidence="11" id="KW-1185">Reference proteome</keyword>
<name>A0A0Q3X702_AMAAE</name>
<dbReference type="GO" id="GO:0003677">
    <property type="term" value="F:DNA binding"/>
    <property type="evidence" value="ECO:0007669"/>
    <property type="project" value="UniProtKB-KW"/>
</dbReference>
<dbReference type="OrthoDB" id="71302at2759"/>